<gene>
    <name evidence="2" type="ORF">GCM10010357_70470</name>
</gene>
<protein>
    <recommendedName>
        <fullName evidence="4">DUF4913 domain-containing protein</fullName>
    </recommendedName>
</protein>
<feature type="compositionally biased region" description="Low complexity" evidence="1">
    <location>
        <begin position="15"/>
        <end position="32"/>
    </location>
</feature>
<dbReference type="Proteomes" id="UP001500879">
    <property type="component" value="Unassembled WGS sequence"/>
</dbReference>
<evidence type="ECO:0000313" key="2">
    <source>
        <dbReference type="EMBL" id="GAA0438982.1"/>
    </source>
</evidence>
<feature type="region of interest" description="Disordered" evidence="1">
    <location>
        <begin position="1"/>
        <end position="48"/>
    </location>
</feature>
<dbReference type="RefSeq" id="WP_344033143.1">
    <property type="nucleotide sequence ID" value="NZ_BAAABX010000093.1"/>
</dbReference>
<comment type="caution">
    <text evidence="2">The sequence shown here is derived from an EMBL/GenBank/DDBJ whole genome shotgun (WGS) entry which is preliminary data.</text>
</comment>
<evidence type="ECO:0008006" key="4">
    <source>
        <dbReference type="Google" id="ProtNLM"/>
    </source>
</evidence>
<accession>A0ABN0Z968</accession>
<proteinExistence type="predicted"/>
<sequence>MDPFADEWADDDATAHPPAAPETKPAAAAGPARAKRRRPARKQQPPRELVFPTVKHFVEDYFAEVIRRNLHGSATWCPRWWAHTEALLRLTAVWRAWEHLRHDPALGMSNWMLQHADPHLRVLMDRDNGPFSACSPEGHSRYAYEPLPLEPADPAMWLSPSLSAMPKD</sequence>
<organism evidence="2 3">
    <name type="scientific">Streptomyces luteireticuli</name>
    <dbReference type="NCBI Taxonomy" id="173858"/>
    <lineage>
        <taxon>Bacteria</taxon>
        <taxon>Bacillati</taxon>
        <taxon>Actinomycetota</taxon>
        <taxon>Actinomycetes</taxon>
        <taxon>Kitasatosporales</taxon>
        <taxon>Streptomycetaceae</taxon>
        <taxon>Streptomyces</taxon>
    </lineage>
</organism>
<name>A0ABN0Z968_9ACTN</name>
<evidence type="ECO:0000256" key="1">
    <source>
        <dbReference type="SAM" id="MobiDB-lite"/>
    </source>
</evidence>
<evidence type="ECO:0000313" key="3">
    <source>
        <dbReference type="Proteomes" id="UP001500879"/>
    </source>
</evidence>
<dbReference type="EMBL" id="BAAABX010000093">
    <property type="protein sequence ID" value="GAA0438982.1"/>
    <property type="molecule type" value="Genomic_DNA"/>
</dbReference>
<dbReference type="Pfam" id="PF16259">
    <property type="entry name" value="DUF4913"/>
    <property type="match status" value="1"/>
</dbReference>
<reference evidence="2 3" key="1">
    <citation type="journal article" date="2019" name="Int. J. Syst. Evol. Microbiol.">
        <title>The Global Catalogue of Microorganisms (GCM) 10K type strain sequencing project: providing services to taxonomists for standard genome sequencing and annotation.</title>
        <authorList>
            <consortium name="The Broad Institute Genomics Platform"/>
            <consortium name="The Broad Institute Genome Sequencing Center for Infectious Disease"/>
            <person name="Wu L."/>
            <person name="Ma J."/>
        </authorList>
    </citation>
    <scope>NUCLEOTIDE SEQUENCE [LARGE SCALE GENOMIC DNA]</scope>
    <source>
        <strain evidence="2 3">JCM 4788</strain>
    </source>
</reference>
<feature type="compositionally biased region" description="Acidic residues" evidence="1">
    <location>
        <begin position="1"/>
        <end position="12"/>
    </location>
</feature>
<dbReference type="InterPro" id="IPR032584">
    <property type="entry name" value="DUF4913"/>
</dbReference>
<keyword evidence="3" id="KW-1185">Reference proteome</keyword>